<dbReference type="Gene3D" id="3.30.1490.130">
    <property type="entry name" value="D-aminoacylase. Domain 3"/>
    <property type="match status" value="1"/>
</dbReference>
<comment type="caution">
    <text evidence="2">The sequence shown here is derived from an EMBL/GenBank/DDBJ whole genome shotgun (WGS) entry which is preliminary data.</text>
</comment>
<evidence type="ECO:0000313" key="2">
    <source>
        <dbReference type="EMBL" id="NME29353.1"/>
    </source>
</evidence>
<dbReference type="GO" id="GO:0016812">
    <property type="term" value="F:hydrolase activity, acting on carbon-nitrogen (but not peptide) bonds, in cyclic amides"/>
    <property type="evidence" value="ECO:0007669"/>
    <property type="project" value="TreeGrafter"/>
</dbReference>
<dbReference type="GO" id="GO:0016811">
    <property type="term" value="F:hydrolase activity, acting on carbon-nitrogen (but not peptide) bonds, in linear amides"/>
    <property type="evidence" value="ECO:0007669"/>
    <property type="project" value="InterPro"/>
</dbReference>
<protein>
    <submittedName>
        <fullName evidence="2">D-aminoacylase</fullName>
    </submittedName>
</protein>
<dbReference type="Proteomes" id="UP000591071">
    <property type="component" value="Unassembled WGS sequence"/>
</dbReference>
<dbReference type="SUPFAM" id="SSF51338">
    <property type="entry name" value="Composite domain of metallo-dependent hydrolases"/>
    <property type="match status" value="1"/>
</dbReference>
<feature type="domain" description="Amidohydrolase 3" evidence="1">
    <location>
        <begin position="45"/>
        <end position="247"/>
    </location>
</feature>
<dbReference type="PANTHER" id="PTHR11647:SF1">
    <property type="entry name" value="COLLAPSIN RESPONSE MEDIATOR PROTEIN"/>
    <property type="match status" value="1"/>
</dbReference>
<sequence length="533" mass="59212">MSILIQNGTIVDGTGTERYKADVLIDGDRIGAIGHIEPSEGMSCVDASGCIVAPGFIDTHSHSDIEVLQDSRVLPKVMQGVTTEILGQDGISVAPLPETYIATWRHNLAGIGEDSDRIDWHYHTTAGYLNRIRAARPGINECYLVPHGNIRMEAMGLENRQPSDAELQKMADITRREMEGGAVGLSSGLIYLPCVYGGKEELIAMCRVVAEYQGCFVVHQRSEADTIVASMKEIIDIARQSGVHLHISHFKVCGRKNWQYIPRVLRLLDEAEAEGINISFDQTPYTAGSTMMSAILPPWVMEGGTDCVLRRLSDRTLRQKMIADIQKGIPGWDDFIDFAGPDQIYVSSVGSEKNQDAVGLNLIELGEKRGKDPYNAVFDLLYEEKNDVRMIDFYCQENHVLQFMKRPEMNLSTDGLYGSHPHPRLYGAFPYVLRKYVRENPVFSLEEAIHKMTGKAASAFRLRDRGVLAAGKAADLIIFKDGTIRDRATFTEPVQFPEGIEQVYVNGALTVDHGTHTDARSGRVLIKNHGYIV</sequence>
<dbReference type="CDD" id="cd01297">
    <property type="entry name" value="D-aminoacylase"/>
    <property type="match status" value="1"/>
</dbReference>
<dbReference type="InterPro" id="IPR032466">
    <property type="entry name" value="Metal_Hydrolase"/>
</dbReference>
<evidence type="ECO:0000259" key="1">
    <source>
        <dbReference type="Pfam" id="PF07969"/>
    </source>
</evidence>
<dbReference type="InterPro" id="IPR050378">
    <property type="entry name" value="Metallo-dep_Hydrolases_sf"/>
</dbReference>
<dbReference type="InterPro" id="IPR013108">
    <property type="entry name" value="Amidohydro_3"/>
</dbReference>
<evidence type="ECO:0000313" key="3">
    <source>
        <dbReference type="Proteomes" id="UP000591071"/>
    </source>
</evidence>
<dbReference type="PANTHER" id="PTHR11647">
    <property type="entry name" value="HYDRANTOINASE/DIHYDROPYRIMIDINASE FAMILY MEMBER"/>
    <property type="match status" value="1"/>
</dbReference>
<dbReference type="GO" id="GO:0005829">
    <property type="term" value="C:cytosol"/>
    <property type="evidence" value="ECO:0007669"/>
    <property type="project" value="TreeGrafter"/>
</dbReference>
<dbReference type="SUPFAM" id="SSF51556">
    <property type="entry name" value="Metallo-dependent hydrolases"/>
    <property type="match status" value="1"/>
</dbReference>
<dbReference type="InterPro" id="IPR011059">
    <property type="entry name" value="Metal-dep_hydrolase_composite"/>
</dbReference>
<dbReference type="Pfam" id="PF07969">
    <property type="entry name" value="Amidohydro_3"/>
    <property type="match status" value="2"/>
</dbReference>
<feature type="domain" description="Amidohydrolase 3" evidence="1">
    <location>
        <begin position="419"/>
        <end position="510"/>
    </location>
</feature>
<reference evidence="2 3" key="1">
    <citation type="submission" date="2020-04" db="EMBL/GenBank/DDBJ databases">
        <authorList>
            <person name="Hitch T.C.A."/>
            <person name="Wylensek D."/>
            <person name="Clavel T."/>
        </authorList>
    </citation>
    <scope>NUCLEOTIDE SEQUENCE [LARGE SCALE GENOMIC DNA]</scope>
    <source>
        <strain evidence="2 3">Oil-RF-744-FAT-WT-6-1</strain>
    </source>
</reference>
<dbReference type="InterPro" id="IPR023100">
    <property type="entry name" value="D-aminoacylase_insert_dom_sf"/>
</dbReference>
<dbReference type="EMBL" id="JABAFG010000030">
    <property type="protein sequence ID" value="NME29353.1"/>
    <property type="molecule type" value="Genomic_DNA"/>
</dbReference>
<dbReference type="AlphaFoldDB" id="A0A848C4A4"/>
<proteinExistence type="predicted"/>
<dbReference type="Gene3D" id="2.30.40.10">
    <property type="entry name" value="Urease, subunit C, domain 1"/>
    <property type="match status" value="1"/>
</dbReference>
<dbReference type="Gene3D" id="3.20.20.140">
    <property type="entry name" value="Metal-dependent hydrolases"/>
    <property type="match status" value="1"/>
</dbReference>
<gene>
    <name evidence="2" type="ORF">HF872_12130</name>
</gene>
<dbReference type="RefSeq" id="WP_170088089.1">
    <property type="nucleotide sequence ID" value="NZ_JABAFG010000030.1"/>
</dbReference>
<organism evidence="2 3">
    <name type="scientific">Megasphaera hexanoica</name>
    <dbReference type="NCBI Taxonomy" id="1675036"/>
    <lineage>
        <taxon>Bacteria</taxon>
        <taxon>Bacillati</taxon>
        <taxon>Bacillota</taxon>
        <taxon>Negativicutes</taxon>
        <taxon>Veillonellales</taxon>
        <taxon>Veillonellaceae</taxon>
        <taxon>Megasphaera</taxon>
    </lineage>
</organism>
<name>A0A848C4A4_9FIRM</name>
<accession>A0A848C4A4</accession>